<dbReference type="GO" id="GO:0046983">
    <property type="term" value="F:protein dimerization activity"/>
    <property type="evidence" value="ECO:0007669"/>
    <property type="project" value="InterPro"/>
</dbReference>
<name>A0A3G1IWG1_9EUKA</name>
<comment type="function">
    <text evidence="1 8">DNA-dependent RNA polymerase catalyzes the transcription of DNA into RNA using the four ribonucleoside triphosphates as substrates.</text>
</comment>
<dbReference type="InterPro" id="IPR036603">
    <property type="entry name" value="RBP11-like"/>
</dbReference>
<dbReference type="Gene3D" id="1.10.150.20">
    <property type="entry name" value="5' to 3' exonuclease, C-terminal subdomain"/>
    <property type="match status" value="1"/>
</dbReference>
<sequence>MIKINNKEYPINQFQFECIECKSENSCDVYGKFILEPLEPGQGITIGNSLRRTLLAELFGYAITSVRIAGINHEFSTIPGVREDVLELLLNLKNIVFKTFTTQAQIGRLFFEGPGVVTASNFELPPEVELVDPRQYLATVCENAVLELEFKIEKGKGYKKLEKQKIDNMSIDFLPVEAIFMPVRKVNYFVEEISINDSQTKDCLILEIWTNGSLSPKEAISQAAEILINIYNPLCGSELHSEIKDITNNPEEKNVKQMPIEVLQLPARAYNCLKTAQIHSIADLLDCSQEDLLDLKNFGQKSVQEVTKALQKKLGINLPKLRILKNKKK</sequence>
<dbReference type="InterPro" id="IPR011260">
    <property type="entry name" value="RNAP_asu_C"/>
</dbReference>
<evidence type="ECO:0000256" key="3">
    <source>
        <dbReference type="ARBA" id="ARBA00022478"/>
    </source>
</evidence>
<keyword evidence="4 8" id="KW-0808">Transferase</keyword>
<dbReference type="InterPro" id="IPR011773">
    <property type="entry name" value="DNA-dir_RpoA"/>
</dbReference>
<dbReference type="GO" id="GO:0003677">
    <property type="term" value="F:DNA binding"/>
    <property type="evidence" value="ECO:0007669"/>
    <property type="project" value="UniProtKB-UniRule"/>
</dbReference>
<dbReference type="Pfam" id="PF01193">
    <property type="entry name" value="RNA_pol_L"/>
    <property type="match status" value="1"/>
</dbReference>
<evidence type="ECO:0000256" key="8">
    <source>
        <dbReference type="HAMAP-Rule" id="MF_00059"/>
    </source>
</evidence>
<evidence type="ECO:0000256" key="5">
    <source>
        <dbReference type="ARBA" id="ARBA00022695"/>
    </source>
</evidence>
<keyword evidence="5 8" id="KW-0548">Nucleotidyltransferase</keyword>
<feature type="region of interest" description="Alpha C-terminal domain (alpha-CTD)" evidence="8">
    <location>
        <begin position="255"/>
        <end position="329"/>
    </location>
</feature>
<comment type="subunit">
    <text evidence="8">Homodimer. The RNAP catalytic core consists of 2 alpha, 1 beta, 1 beta' and 1 omega subunit. When a sigma factor is associated with the core the holoenzyme is formed, which can initiate transcription.</text>
</comment>
<dbReference type="NCBIfam" id="NF003516">
    <property type="entry name" value="PRK05182.2-2"/>
    <property type="match status" value="1"/>
</dbReference>
<dbReference type="HAMAP" id="MF_00059">
    <property type="entry name" value="RNApol_bact_RpoA"/>
    <property type="match status" value="1"/>
</dbReference>
<keyword evidence="3 8" id="KW-0240">DNA-directed RNA polymerase</keyword>
<dbReference type="SUPFAM" id="SSF47789">
    <property type="entry name" value="C-terminal domain of RNA polymerase alpha subunit"/>
    <property type="match status" value="1"/>
</dbReference>
<dbReference type="Gene3D" id="2.170.120.12">
    <property type="entry name" value="DNA-directed RNA polymerase, insert domain"/>
    <property type="match status" value="1"/>
</dbReference>
<dbReference type="NCBIfam" id="TIGR02027">
    <property type="entry name" value="rpoA"/>
    <property type="match status" value="1"/>
</dbReference>
<dbReference type="Pfam" id="PF03118">
    <property type="entry name" value="RNA_pol_A_CTD"/>
    <property type="match status" value="1"/>
</dbReference>
<organism evidence="10">
    <name type="scientific">Cyanoptyche gloeocystis</name>
    <dbReference type="NCBI Taxonomy" id="77922"/>
    <lineage>
        <taxon>Eukaryota</taxon>
        <taxon>Glaucocystophyceae</taxon>
        <taxon>Glaucocystophyceae incertae sedis</taxon>
        <taxon>Cyanoptyche</taxon>
    </lineage>
</organism>
<evidence type="ECO:0000313" key="10">
    <source>
        <dbReference type="EMBL" id="ASQ40390.1"/>
    </source>
</evidence>
<dbReference type="InterPro" id="IPR036643">
    <property type="entry name" value="RNApol_insert_sf"/>
</dbReference>
<evidence type="ECO:0000256" key="1">
    <source>
        <dbReference type="ARBA" id="ARBA00004026"/>
    </source>
</evidence>
<accession>A0A3G1IWG1</accession>
<dbReference type="SMART" id="SM00662">
    <property type="entry name" value="RPOLD"/>
    <property type="match status" value="1"/>
</dbReference>
<evidence type="ECO:0000259" key="9">
    <source>
        <dbReference type="SMART" id="SM00662"/>
    </source>
</evidence>
<evidence type="ECO:0000256" key="4">
    <source>
        <dbReference type="ARBA" id="ARBA00022679"/>
    </source>
</evidence>
<keyword evidence="6 8" id="KW-0804">Transcription</keyword>
<dbReference type="GO" id="GO:0003899">
    <property type="term" value="F:DNA-directed RNA polymerase activity"/>
    <property type="evidence" value="ECO:0007669"/>
    <property type="project" value="UniProtKB-UniRule"/>
</dbReference>
<dbReference type="CDD" id="cd06928">
    <property type="entry name" value="RNAP_alpha_NTD"/>
    <property type="match status" value="1"/>
</dbReference>
<dbReference type="GO" id="GO:0005737">
    <property type="term" value="C:cytoplasm"/>
    <property type="evidence" value="ECO:0007669"/>
    <property type="project" value="UniProtKB-ARBA"/>
</dbReference>
<protein>
    <recommendedName>
        <fullName evidence="8">DNA-directed RNA polymerase subunit alpha</fullName>
        <shortName evidence="8">RNAP subunit alpha</shortName>
        <ecNumber evidence="8">2.7.7.6</ecNumber>
    </recommendedName>
    <alternativeName>
        <fullName evidence="8">RNA polymerase subunit alpha</fullName>
    </alternativeName>
    <alternativeName>
        <fullName evidence="8">Transcriptase subunit alpha</fullName>
    </alternativeName>
</protein>
<feature type="domain" description="DNA-directed RNA polymerase RpoA/D/Rpb3-type" evidence="9">
    <location>
        <begin position="30"/>
        <end position="237"/>
    </location>
</feature>
<gene>
    <name evidence="8 10" type="primary">rpoA</name>
</gene>
<geneLocation type="plastid" evidence="10"/>
<dbReference type="Gene3D" id="3.30.1360.10">
    <property type="entry name" value="RNA polymerase, RBP11-like subunit"/>
    <property type="match status" value="1"/>
</dbReference>
<dbReference type="Pfam" id="PF01000">
    <property type="entry name" value="RNA_pol_A_bac"/>
    <property type="match status" value="1"/>
</dbReference>
<keyword evidence="10" id="KW-0934">Plastid</keyword>
<dbReference type="EC" id="2.7.7.6" evidence="8"/>
<comment type="similarity">
    <text evidence="2 8">Belongs to the RNA polymerase alpha chain family.</text>
</comment>
<evidence type="ECO:0000256" key="2">
    <source>
        <dbReference type="ARBA" id="ARBA00007123"/>
    </source>
</evidence>
<dbReference type="SUPFAM" id="SSF56553">
    <property type="entry name" value="Insert subdomain of RNA polymerase alpha subunit"/>
    <property type="match status" value="1"/>
</dbReference>
<dbReference type="InterPro" id="IPR011263">
    <property type="entry name" value="DNA-dir_RNA_pol_RpoA/D/Rpb3"/>
</dbReference>
<comment type="catalytic activity">
    <reaction evidence="7 8">
        <text>RNA(n) + a ribonucleoside 5'-triphosphate = RNA(n+1) + diphosphate</text>
        <dbReference type="Rhea" id="RHEA:21248"/>
        <dbReference type="Rhea" id="RHEA-COMP:14527"/>
        <dbReference type="Rhea" id="RHEA-COMP:17342"/>
        <dbReference type="ChEBI" id="CHEBI:33019"/>
        <dbReference type="ChEBI" id="CHEBI:61557"/>
        <dbReference type="ChEBI" id="CHEBI:140395"/>
        <dbReference type="EC" id="2.7.7.6"/>
    </reaction>
</comment>
<evidence type="ECO:0000256" key="7">
    <source>
        <dbReference type="ARBA" id="ARBA00048552"/>
    </source>
</evidence>
<dbReference type="AlphaFoldDB" id="A0A3G1IWG1"/>
<proteinExistence type="inferred from homology"/>
<reference evidence="10" key="1">
    <citation type="submission" date="2017-05" db="EMBL/GenBank/DDBJ databases">
        <title>Plastid comparative genomics reveals ancient divergence between Glaucophyte genera.</title>
        <authorList>
            <person name="Figueroa-Martinez F.J."/>
            <person name="Jackson C."/>
            <person name="Reyes-Prieto A."/>
        </authorList>
    </citation>
    <scope>NUCLEOTIDE SEQUENCE</scope>
    <source>
        <strain evidence="10">SAG 4.97</strain>
    </source>
</reference>
<dbReference type="GO" id="GO:0006351">
    <property type="term" value="P:DNA-templated transcription"/>
    <property type="evidence" value="ECO:0007669"/>
    <property type="project" value="UniProtKB-UniRule"/>
</dbReference>
<dbReference type="GO" id="GO:0000428">
    <property type="term" value="C:DNA-directed RNA polymerase complex"/>
    <property type="evidence" value="ECO:0007669"/>
    <property type="project" value="UniProtKB-KW"/>
</dbReference>
<feature type="region of interest" description="Alpha N-terminal domain (alpha-NTD)" evidence="8">
    <location>
        <begin position="1"/>
        <end position="247"/>
    </location>
</feature>
<dbReference type="NCBIfam" id="NF003519">
    <property type="entry name" value="PRK05182.2-5"/>
    <property type="match status" value="1"/>
</dbReference>
<comment type="domain">
    <text evidence="8">The N-terminal domain is essential for RNAP assembly and basal transcription, whereas the C-terminal domain is involved in interaction with transcriptional regulators and with upstream promoter elements.</text>
</comment>
<dbReference type="InterPro" id="IPR011262">
    <property type="entry name" value="DNA-dir_RNA_pol_insert"/>
</dbReference>
<evidence type="ECO:0000256" key="6">
    <source>
        <dbReference type="ARBA" id="ARBA00023163"/>
    </source>
</evidence>
<dbReference type="SUPFAM" id="SSF55257">
    <property type="entry name" value="RBP11-like subunits of RNA polymerase"/>
    <property type="match status" value="1"/>
</dbReference>
<dbReference type="FunFam" id="2.170.120.12:FF:000001">
    <property type="entry name" value="DNA-directed RNA polymerase subunit alpha"/>
    <property type="match status" value="1"/>
</dbReference>
<dbReference type="EMBL" id="MF167427">
    <property type="protein sequence ID" value="ASQ40390.1"/>
    <property type="molecule type" value="Genomic_DNA"/>
</dbReference>